<dbReference type="Proteomes" id="UP000248798">
    <property type="component" value="Unassembled WGS sequence"/>
</dbReference>
<evidence type="ECO:0000256" key="7">
    <source>
        <dbReference type="PROSITE-ProRule" id="PRU01373"/>
    </source>
</evidence>
<keyword evidence="13" id="KW-1185">Reference proteome</keyword>
<dbReference type="SUPFAM" id="SSF47090">
    <property type="entry name" value="PGBD-like"/>
    <property type="match status" value="1"/>
</dbReference>
<dbReference type="CDD" id="cd16913">
    <property type="entry name" value="YkuD_like"/>
    <property type="match status" value="1"/>
</dbReference>
<dbReference type="GO" id="GO:0004180">
    <property type="term" value="F:carboxypeptidase activity"/>
    <property type="evidence" value="ECO:0007669"/>
    <property type="project" value="UniProtKB-ARBA"/>
</dbReference>
<name>A0A328FKY9_9BACT</name>
<evidence type="ECO:0000313" key="10">
    <source>
        <dbReference type="EMBL" id="QBH12919.1"/>
    </source>
</evidence>
<dbReference type="Gene3D" id="2.40.440.10">
    <property type="entry name" value="L,D-transpeptidase catalytic domain-like"/>
    <property type="match status" value="1"/>
</dbReference>
<evidence type="ECO:0000259" key="9">
    <source>
        <dbReference type="PROSITE" id="PS52029"/>
    </source>
</evidence>
<keyword evidence="5 7" id="KW-0573">Peptidoglycan synthesis</keyword>
<dbReference type="PANTHER" id="PTHR41533">
    <property type="entry name" value="L,D-TRANSPEPTIDASE HI_1667-RELATED"/>
    <property type="match status" value="1"/>
</dbReference>
<keyword evidence="3" id="KW-0808">Transferase</keyword>
<comment type="similarity">
    <text evidence="2">Belongs to the YkuD family.</text>
</comment>
<dbReference type="InterPro" id="IPR005490">
    <property type="entry name" value="LD_TPept_cat_dom"/>
</dbReference>
<gene>
    <name evidence="11" type="ORF">DO021_00310</name>
    <name evidence="10" type="ORF">EYB58_08325</name>
</gene>
<dbReference type="InterPro" id="IPR002477">
    <property type="entry name" value="Peptidoglycan-bd-like"/>
</dbReference>
<dbReference type="Gene3D" id="1.10.101.10">
    <property type="entry name" value="PGBD-like superfamily/PGBD"/>
    <property type="match status" value="1"/>
</dbReference>
<feature type="domain" description="L,D-TPase catalytic" evidence="9">
    <location>
        <begin position="313"/>
        <end position="497"/>
    </location>
</feature>
<evidence type="ECO:0000256" key="2">
    <source>
        <dbReference type="ARBA" id="ARBA00005992"/>
    </source>
</evidence>
<dbReference type="OrthoDB" id="9778545at2"/>
<keyword evidence="8" id="KW-0732">Signal</keyword>
<feature type="signal peptide" evidence="8">
    <location>
        <begin position="1"/>
        <end position="24"/>
    </location>
</feature>
<keyword evidence="4 7" id="KW-0133">Cell shape</keyword>
<evidence type="ECO:0000256" key="3">
    <source>
        <dbReference type="ARBA" id="ARBA00022679"/>
    </source>
</evidence>
<dbReference type="EMBL" id="CP036313">
    <property type="protein sequence ID" value="QBH12919.1"/>
    <property type="molecule type" value="Genomic_DNA"/>
</dbReference>
<dbReference type="EMBL" id="QLNI01000001">
    <property type="protein sequence ID" value="RAM03903.1"/>
    <property type="molecule type" value="Genomic_DNA"/>
</dbReference>
<accession>A0A328FKY9</accession>
<evidence type="ECO:0000313" key="12">
    <source>
        <dbReference type="Proteomes" id="UP000248798"/>
    </source>
</evidence>
<sequence length="549" mass="63590">MKIIKVIGIVCLMCLWLSAAYSKAGERDLAKVMADHLQCYPLEILSFEEQNPIIIKKSVCLAAIYHKSGAEPLWVSEKGPGERAAIILKYLRNAGNEGLNPADYQVKKIERQWADLSLNSLAELDTLLTYNMVKYIHDVSYGQLKPYMVNPKLFAEAGERGFDPLKMVETIRKTEDLEAFFQSLPPQHRQYMGLKNALIQYSGMKYSGLWQKEILRKSIRPGDEDEKIIEIKKRIALLENAGVESLTTDNLSLFDDDLMKKMIRFQLNNGLEPDGIIGPKTMRELNKSPQERLDQIKVNMTRWRWHDHTLGDKYILVNIANYRLFAYETDKLKFSMPVIVGELQNQTPVFSDKIKYLELNPYWNMPPSIAKNEELPKLRKNPNYLVNKNIRLFSNWQKDGVEIDSTVIDWNAVTPSQMAGFKLRQDPGPANALGRVKFVFPNQYFVYLHDTPSKKLFSRQTRSFSHGCIRVSEPEKLAAFLLNEKDNKWDRERVNHLINLGKRKVLKIRPTIPIHITYQTAWVDKNGQINFNGDVYRRDEKLYQALFIK</sequence>
<dbReference type="InterPro" id="IPR045380">
    <property type="entry name" value="LD_TPept_scaffold_dom"/>
</dbReference>
<dbReference type="InterPro" id="IPR052905">
    <property type="entry name" value="LD-transpeptidase_YkuD-like"/>
</dbReference>
<dbReference type="InterPro" id="IPR038063">
    <property type="entry name" value="Transpep_catalytic_dom"/>
</dbReference>
<proteinExistence type="inferred from homology"/>
<dbReference type="UniPathway" id="UPA00219"/>
<dbReference type="GO" id="GO:0071555">
    <property type="term" value="P:cell wall organization"/>
    <property type="evidence" value="ECO:0007669"/>
    <property type="project" value="UniProtKB-UniRule"/>
</dbReference>
<evidence type="ECO:0000256" key="5">
    <source>
        <dbReference type="ARBA" id="ARBA00022984"/>
    </source>
</evidence>
<keyword evidence="6 7" id="KW-0961">Cell wall biogenesis/degradation</keyword>
<reference evidence="10 13" key="2">
    <citation type="submission" date="2019-02" db="EMBL/GenBank/DDBJ databases">
        <title>Complete genome sequence of Desulfobacter hydrogenophilus AcRS1.</title>
        <authorList>
            <person name="Marietou A."/>
            <person name="Lund M.B."/>
            <person name="Marshall I.P.G."/>
            <person name="Schreiber L."/>
            <person name="Jorgensen B."/>
        </authorList>
    </citation>
    <scope>NUCLEOTIDE SEQUENCE [LARGE SCALE GENOMIC DNA]</scope>
    <source>
        <strain evidence="10 13">AcRS1</strain>
    </source>
</reference>
<dbReference type="SUPFAM" id="SSF141523">
    <property type="entry name" value="L,D-transpeptidase catalytic domain-like"/>
    <property type="match status" value="1"/>
</dbReference>
<protein>
    <submittedName>
        <fullName evidence="11">Murein L,D-transpeptidase</fullName>
    </submittedName>
</protein>
<evidence type="ECO:0000313" key="11">
    <source>
        <dbReference type="EMBL" id="RAM03903.1"/>
    </source>
</evidence>
<dbReference type="Proteomes" id="UP000293902">
    <property type="component" value="Chromosome"/>
</dbReference>
<feature type="active site" description="Proton donor/acceptor" evidence="7">
    <location>
        <position position="449"/>
    </location>
</feature>
<feature type="chain" id="PRO_5030063021" evidence="8">
    <location>
        <begin position="25"/>
        <end position="549"/>
    </location>
</feature>
<dbReference type="Pfam" id="PF20142">
    <property type="entry name" value="Scaffold"/>
    <property type="match status" value="1"/>
</dbReference>
<evidence type="ECO:0000313" key="13">
    <source>
        <dbReference type="Proteomes" id="UP000293902"/>
    </source>
</evidence>
<dbReference type="AlphaFoldDB" id="A0A328FKY9"/>
<reference evidence="11 12" key="1">
    <citation type="submission" date="2018-06" db="EMBL/GenBank/DDBJ databases">
        <title>Complete Genome Sequence of Desulfobacter hydrogenophilus (DSM3380).</title>
        <authorList>
            <person name="Marietou A."/>
            <person name="Schreiber L."/>
            <person name="Marshall I."/>
            <person name="Jorgensen B."/>
        </authorList>
    </citation>
    <scope>NUCLEOTIDE SEQUENCE [LARGE SCALE GENOMIC DNA]</scope>
    <source>
        <strain evidence="11 12">DSM 3380</strain>
    </source>
</reference>
<feature type="active site" description="Nucleophile" evidence="7">
    <location>
        <position position="468"/>
    </location>
</feature>
<comment type="pathway">
    <text evidence="1 7">Cell wall biogenesis; peptidoglycan biosynthesis.</text>
</comment>
<dbReference type="GO" id="GO:0008360">
    <property type="term" value="P:regulation of cell shape"/>
    <property type="evidence" value="ECO:0007669"/>
    <property type="project" value="UniProtKB-UniRule"/>
</dbReference>
<evidence type="ECO:0000256" key="6">
    <source>
        <dbReference type="ARBA" id="ARBA00023316"/>
    </source>
</evidence>
<evidence type="ECO:0000256" key="8">
    <source>
        <dbReference type="SAM" id="SignalP"/>
    </source>
</evidence>
<organism evidence="11 12">
    <name type="scientific">Desulfobacter hydrogenophilus</name>
    <dbReference type="NCBI Taxonomy" id="2291"/>
    <lineage>
        <taxon>Bacteria</taxon>
        <taxon>Pseudomonadati</taxon>
        <taxon>Thermodesulfobacteriota</taxon>
        <taxon>Desulfobacteria</taxon>
        <taxon>Desulfobacterales</taxon>
        <taxon>Desulfobacteraceae</taxon>
        <taxon>Desulfobacter</taxon>
    </lineage>
</organism>
<dbReference type="PROSITE" id="PS52029">
    <property type="entry name" value="LD_TPASE"/>
    <property type="match status" value="1"/>
</dbReference>
<dbReference type="Pfam" id="PF03734">
    <property type="entry name" value="YkuD"/>
    <property type="match status" value="1"/>
</dbReference>
<evidence type="ECO:0000256" key="1">
    <source>
        <dbReference type="ARBA" id="ARBA00004752"/>
    </source>
</evidence>
<dbReference type="GO" id="GO:0009252">
    <property type="term" value="P:peptidoglycan biosynthetic process"/>
    <property type="evidence" value="ECO:0007669"/>
    <property type="project" value="UniProtKB-UniPathway"/>
</dbReference>
<evidence type="ECO:0000256" key="4">
    <source>
        <dbReference type="ARBA" id="ARBA00022960"/>
    </source>
</evidence>
<dbReference type="GO" id="GO:0016740">
    <property type="term" value="F:transferase activity"/>
    <property type="evidence" value="ECO:0007669"/>
    <property type="project" value="UniProtKB-KW"/>
</dbReference>
<dbReference type="Pfam" id="PF01471">
    <property type="entry name" value="PG_binding_1"/>
    <property type="match status" value="1"/>
</dbReference>
<dbReference type="PANTHER" id="PTHR41533:SF2">
    <property type="entry name" value="BLR7131 PROTEIN"/>
    <property type="match status" value="1"/>
</dbReference>
<dbReference type="InterPro" id="IPR036366">
    <property type="entry name" value="PGBDSf"/>
</dbReference>
<dbReference type="InterPro" id="IPR036365">
    <property type="entry name" value="PGBD-like_sf"/>
</dbReference>